<dbReference type="EMBL" id="BIXY01000204">
    <property type="protein sequence ID" value="GCF12004.1"/>
    <property type="molecule type" value="Genomic_DNA"/>
</dbReference>
<dbReference type="RefSeq" id="WP_149404794.1">
    <property type="nucleotide sequence ID" value="NZ_BIXY01000204.1"/>
</dbReference>
<evidence type="ECO:0000313" key="2">
    <source>
        <dbReference type="EMBL" id="GCF12004.1"/>
    </source>
</evidence>
<dbReference type="Proteomes" id="UP000322530">
    <property type="component" value="Unassembled WGS sequence"/>
</dbReference>
<dbReference type="GO" id="GO:0006315">
    <property type="term" value="P:homing of group II introns"/>
    <property type="evidence" value="ECO:0007669"/>
    <property type="project" value="TreeGrafter"/>
</dbReference>
<reference evidence="2 3" key="1">
    <citation type="submission" date="2019-01" db="EMBL/GenBank/DDBJ databases">
        <title>Draft genome sequence of Dictyobacter sp. Uno17.</title>
        <authorList>
            <person name="Wang C.M."/>
            <person name="Zheng Y."/>
            <person name="Sakai Y."/>
            <person name="Abe K."/>
            <person name="Yokota A."/>
            <person name="Yabe S."/>
        </authorList>
    </citation>
    <scope>NUCLEOTIDE SEQUENCE [LARGE SCALE GENOMIC DNA]</scope>
    <source>
        <strain evidence="2 3">Uno17</strain>
    </source>
</reference>
<sequence>MRNAETVLGIVQEYGKRKLPLKNIYRLLYNPDLYLRAYARLYTNKGAMTQGTTNETVDGMTLEKINSIIEALRYERYRWQPVRRIYIPKKNGKKRPLGMPTWSDKLLQEVIRLILEAYYNVQFSDHSHGFRPVRGCHTALSEIKTAWTGTKWFIEGDIKGCFDNINHDKLMDILRENIQDNRFLRLIDGLLKAGYLEEWSYNRTISGTPQGGVLSPILSNIYMDRLDKYVEKVIVPTYNRKDKRRENPEYRKWYSRAHHLRNKGLKREAARARKQQLKLPQRDPDDPEYRRLRYVRYADDFLLGFAGPEGEAETIKEQLRAFLQEELKLEMSQEKTLITHAHTSAARFLGYEIAVQQDDTKIHPTRGRRCINGVIELRVSKDVVDSHCAKYQKHGKPIHKAEFQNESDFAIIQKYQWKYRGLVQYYALATNMGWLNRLHWYMRTSLLKTLAGKHKSTVSKLVHKYQAEVETWNGKMKCLEAKIEGKDGKVHVARFGGIPLRRQEKAVIRDLNPNFVVIPRNEVVKRLLRNVCELCGSKDHVQIHHVRKLSDLKKRGRKEKPLWMQIMIAMNRKTLAVCRYDHWAIHTGNPTKQPYNESGELESRMP</sequence>
<organism evidence="2 3">
    <name type="scientific">Dictyobacter arantiisoli</name>
    <dbReference type="NCBI Taxonomy" id="2014874"/>
    <lineage>
        <taxon>Bacteria</taxon>
        <taxon>Bacillati</taxon>
        <taxon>Chloroflexota</taxon>
        <taxon>Ktedonobacteria</taxon>
        <taxon>Ktedonobacterales</taxon>
        <taxon>Dictyobacteraceae</taxon>
        <taxon>Dictyobacter</taxon>
    </lineage>
</organism>
<proteinExistence type="predicted"/>
<dbReference type="Pfam" id="PF00078">
    <property type="entry name" value="RVT_1"/>
    <property type="match status" value="1"/>
</dbReference>
<dbReference type="CDD" id="cd01651">
    <property type="entry name" value="RT_G2_intron"/>
    <property type="match status" value="1"/>
</dbReference>
<protein>
    <submittedName>
        <fullName evidence="2">Maturase</fullName>
    </submittedName>
</protein>
<feature type="domain" description="Reverse transcriptase" evidence="1">
    <location>
        <begin position="68"/>
        <end position="353"/>
    </location>
</feature>
<dbReference type="InterPro" id="IPR043502">
    <property type="entry name" value="DNA/RNA_pol_sf"/>
</dbReference>
<dbReference type="Pfam" id="PF01348">
    <property type="entry name" value="Intron_maturas2"/>
    <property type="match status" value="1"/>
</dbReference>
<dbReference type="GO" id="GO:0003964">
    <property type="term" value="F:RNA-directed DNA polymerase activity"/>
    <property type="evidence" value="ECO:0007669"/>
    <property type="project" value="TreeGrafter"/>
</dbReference>
<gene>
    <name evidence="2" type="ORF">KDI_55680</name>
</gene>
<name>A0A5A5TLQ8_9CHLR</name>
<dbReference type="PANTHER" id="PTHR33642:SF4">
    <property type="entry name" value="COX1_OXI3 INTRON 1 PROTEIN-RELATED"/>
    <property type="match status" value="1"/>
</dbReference>
<dbReference type="InterPro" id="IPR049030">
    <property type="entry name" value="AI2M-like_HNH"/>
</dbReference>
<accession>A0A5A5TLQ8</accession>
<evidence type="ECO:0000259" key="1">
    <source>
        <dbReference type="PROSITE" id="PS50878"/>
    </source>
</evidence>
<dbReference type="OrthoDB" id="140258at2"/>
<dbReference type="InterPro" id="IPR024937">
    <property type="entry name" value="Domain_X"/>
</dbReference>
<dbReference type="SUPFAM" id="SSF56672">
    <property type="entry name" value="DNA/RNA polymerases"/>
    <property type="match status" value="1"/>
</dbReference>
<evidence type="ECO:0000313" key="3">
    <source>
        <dbReference type="Proteomes" id="UP000322530"/>
    </source>
</evidence>
<keyword evidence="3" id="KW-1185">Reference proteome</keyword>
<dbReference type="PANTHER" id="PTHR33642">
    <property type="entry name" value="COX1/OXI3 INTRON 1 PROTEIN-RELATED"/>
    <property type="match status" value="1"/>
</dbReference>
<dbReference type="GO" id="GO:0006397">
    <property type="term" value="P:mRNA processing"/>
    <property type="evidence" value="ECO:0007669"/>
    <property type="project" value="InterPro"/>
</dbReference>
<dbReference type="PROSITE" id="PS50878">
    <property type="entry name" value="RT_POL"/>
    <property type="match status" value="1"/>
</dbReference>
<dbReference type="InterPro" id="IPR000477">
    <property type="entry name" value="RT_dom"/>
</dbReference>
<dbReference type="Pfam" id="PF21368">
    <property type="entry name" value="AI2M-like_HNH"/>
    <property type="match status" value="1"/>
</dbReference>
<dbReference type="AlphaFoldDB" id="A0A5A5TLQ8"/>
<comment type="caution">
    <text evidence="2">The sequence shown here is derived from an EMBL/GenBank/DDBJ whole genome shotgun (WGS) entry which is preliminary data.</text>
</comment>